<organism evidence="7 8">
    <name type="scientific">Oceanobacillus bengalensis</name>
    <dbReference type="NCBI Taxonomy" id="1435466"/>
    <lineage>
        <taxon>Bacteria</taxon>
        <taxon>Bacillati</taxon>
        <taxon>Bacillota</taxon>
        <taxon>Bacilli</taxon>
        <taxon>Bacillales</taxon>
        <taxon>Bacillaceae</taxon>
        <taxon>Oceanobacillus</taxon>
    </lineage>
</organism>
<evidence type="ECO:0000256" key="2">
    <source>
        <dbReference type="ARBA" id="ARBA00009773"/>
    </source>
</evidence>
<proteinExistence type="inferred from homology"/>
<comment type="caution">
    <text evidence="7">The sequence shown here is derived from an EMBL/GenBank/DDBJ whole genome shotgun (WGS) entry which is preliminary data.</text>
</comment>
<evidence type="ECO:0000256" key="3">
    <source>
        <dbReference type="ARBA" id="ARBA00022692"/>
    </source>
</evidence>
<keyword evidence="5 6" id="KW-0472">Membrane</keyword>
<feature type="transmembrane region" description="Helical" evidence="6">
    <location>
        <begin position="165"/>
        <end position="183"/>
    </location>
</feature>
<feature type="transmembrane region" description="Helical" evidence="6">
    <location>
        <begin position="247"/>
        <end position="277"/>
    </location>
</feature>
<accession>A0A494Z5S6</accession>
<keyword evidence="8" id="KW-1185">Reference proteome</keyword>
<dbReference type="AlphaFoldDB" id="A0A494Z5S6"/>
<feature type="transmembrane region" description="Helical" evidence="6">
    <location>
        <begin position="224"/>
        <end position="241"/>
    </location>
</feature>
<dbReference type="EMBL" id="RBZO01000003">
    <property type="protein sequence ID" value="RKQ17899.1"/>
    <property type="molecule type" value="Genomic_DNA"/>
</dbReference>
<dbReference type="Proteomes" id="UP000281813">
    <property type="component" value="Unassembled WGS sequence"/>
</dbReference>
<feature type="transmembrane region" description="Helical" evidence="6">
    <location>
        <begin position="76"/>
        <end position="97"/>
    </location>
</feature>
<dbReference type="PANTHER" id="PTHR21716">
    <property type="entry name" value="TRANSMEMBRANE PROTEIN"/>
    <property type="match status" value="1"/>
</dbReference>
<evidence type="ECO:0000313" key="7">
    <source>
        <dbReference type="EMBL" id="RKQ17899.1"/>
    </source>
</evidence>
<dbReference type="GO" id="GO:0055085">
    <property type="term" value="P:transmembrane transport"/>
    <property type="evidence" value="ECO:0007669"/>
    <property type="project" value="TreeGrafter"/>
</dbReference>
<dbReference type="RefSeq" id="WP_121128561.1">
    <property type="nucleotide sequence ID" value="NZ_JBHUFK010000023.1"/>
</dbReference>
<dbReference type="PANTHER" id="PTHR21716:SF15">
    <property type="entry name" value="TRANSPORT PROTEIN YRRI-RELATED"/>
    <property type="match status" value="1"/>
</dbReference>
<feature type="transmembrane region" description="Helical" evidence="6">
    <location>
        <begin position="314"/>
        <end position="345"/>
    </location>
</feature>
<evidence type="ECO:0000313" key="8">
    <source>
        <dbReference type="Proteomes" id="UP000281813"/>
    </source>
</evidence>
<evidence type="ECO:0000256" key="1">
    <source>
        <dbReference type="ARBA" id="ARBA00004141"/>
    </source>
</evidence>
<feature type="transmembrane region" description="Helical" evidence="6">
    <location>
        <begin position="42"/>
        <end position="64"/>
    </location>
</feature>
<evidence type="ECO:0000256" key="5">
    <source>
        <dbReference type="ARBA" id="ARBA00023136"/>
    </source>
</evidence>
<dbReference type="Pfam" id="PF01594">
    <property type="entry name" value="AI-2E_transport"/>
    <property type="match status" value="1"/>
</dbReference>
<evidence type="ECO:0000256" key="4">
    <source>
        <dbReference type="ARBA" id="ARBA00022989"/>
    </source>
</evidence>
<reference evidence="7 8" key="1">
    <citation type="journal article" date="2015" name="Antonie Van Leeuwenhoek">
        <title>Oceanobacillus bengalensis sp. nov., a bacterium isolated from seawater of the Bay of Bengal.</title>
        <authorList>
            <person name="Yongchang O."/>
            <person name="Xiang W."/>
            <person name="Wang G."/>
        </authorList>
    </citation>
    <scope>NUCLEOTIDE SEQUENCE [LARGE SCALE GENOMIC DNA]</scope>
    <source>
        <strain evidence="7 8">MCCC 1K00260</strain>
    </source>
</reference>
<keyword evidence="4 6" id="KW-1133">Transmembrane helix</keyword>
<protein>
    <submittedName>
        <fullName evidence="7">AI-2E family transporter</fullName>
    </submittedName>
</protein>
<evidence type="ECO:0000256" key="6">
    <source>
        <dbReference type="SAM" id="Phobius"/>
    </source>
</evidence>
<keyword evidence="3 6" id="KW-0812">Transmembrane</keyword>
<dbReference type="GO" id="GO:0016020">
    <property type="term" value="C:membrane"/>
    <property type="evidence" value="ECO:0007669"/>
    <property type="project" value="UniProtKB-SubCell"/>
</dbReference>
<name>A0A494Z5S6_9BACI</name>
<feature type="transmembrane region" description="Helical" evidence="6">
    <location>
        <begin position="12"/>
        <end position="30"/>
    </location>
</feature>
<comment type="subcellular location">
    <subcellularLocation>
        <location evidence="1">Membrane</location>
        <topology evidence="1">Multi-pass membrane protein</topology>
    </subcellularLocation>
</comment>
<dbReference type="OrthoDB" id="9793390at2"/>
<comment type="similarity">
    <text evidence="2">Belongs to the autoinducer-2 exporter (AI-2E) (TC 2.A.86) family.</text>
</comment>
<sequence>MILFRNEKRLNFIYWILIGILLFLFIYLLVKTFPFYGVIFSFLWKFFTPFLIAGLIAYLLYPIVEKLHSYRIHRGLAILFIYLLFFGGIGYLVYRVYPQVVHQVRDLTNNFPEFMSLYQNSIHHLYEYTSFLPETVHDKMDQVIFRIEHSLDALLSKLVNGFTRIFDMVVIITVIPVLVFYFLKDYDKIKGFFKKFVPSNYQKKTSEVIHAIDDSLGKYIRGQLLVCLFVGLTSLLIFKFLDLEYALILAIGMAVTNIIPYFGPILGAVPAVIIAFTTTGQIKLVIFVIIGIFIIQIIEGNLLSPYIVGKSVAIHPVAIIIALLLGGQLFGVLGMIMAVPVLTIVRVIVKHIWQIPANH</sequence>
<gene>
    <name evidence="7" type="ORF">D8M05_03155</name>
</gene>
<feature type="transmembrane region" description="Helical" evidence="6">
    <location>
        <begin position="284"/>
        <end position="308"/>
    </location>
</feature>
<dbReference type="InterPro" id="IPR002549">
    <property type="entry name" value="AI-2E-like"/>
</dbReference>